<evidence type="ECO:0000256" key="1">
    <source>
        <dbReference type="SAM" id="Phobius"/>
    </source>
</evidence>
<sequence>MVNISKQKSHVKSKVSYYTKITFLGVIILLMGIMGLVLLIRISGFILLTGILGLLQLSLLALLVITGLIISRYGWSKRRIWSRGAKGEKIVAKKLKKLPKKYTAIRDVKIPNLGGDIDHVVVGPTGIYVIETKNYKPTYIPDEDCWYHTSGRKSPQNPAKQVKLQASKLNDFLKNKLGKKLNKTAIYSVISPINHNLILKKDIKSYEIVYPEDLVSYLSRGRKILSSKEVKEIINILAKYGRIK</sequence>
<feature type="transmembrane region" description="Helical" evidence="1">
    <location>
        <begin position="21"/>
        <end position="40"/>
    </location>
</feature>
<dbReference type="PROSITE" id="PS50965">
    <property type="entry name" value="NERD"/>
    <property type="match status" value="1"/>
</dbReference>
<protein>
    <recommendedName>
        <fullName evidence="2">NERD domain-containing protein</fullName>
    </recommendedName>
</protein>
<dbReference type="EMBL" id="LN515531">
    <property type="protein sequence ID" value="CEA12605.1"/>
    <property type="molecule type" value="Genomic_DNA"/>
</dbReference>
<dbReference type="InterPro" id="IPR011528">
    <property type="entry name" value="NERD"/>
</dbReference>
<keyword evidence="1" id="KW-0812">Transmembrane</keyword>
<dbReference type="Pfam" id="PF08378">
    <property type="entry name" value="NERD"/>
    <property type="match status" value="1"/>
</dbReference>
<keyword evidence="1" id="KW-0472">Membrane</keyword>
<name>A0A090I4D7_METFO</name>
<evidence type="ECO:0000259" key="2">
    <source>
        <dbReference type="PROSITE" id="PS50965"/>
    </source>
</evidence>
<proteinExistence type="predicted"/>
<dbReference type="KEGG" id="mfi:DSM1535_0241"/>
<evidence type="ECO:0000313" key="3">
    <source>
        <dbReference type="EMBL" id="CEA12605.1"/>
    </source>
</evidence>
<organism evidence="3">
    <name type="scientific">Methanobacterium formicicum</name>
    <dbReference type="NCBI Taxonomy" id="2162"/>
    <lineage>
        <taxon>Archaea</taxon>
        <taxon>Methanobacteriati</taxon>
        <taxon>Methanobacteriota</taxon>
        <taxon>Methanomada group</taxon>
        <taxon>Methanobacteria</taxon>
        <taxon>Methanobacteriales</taxon>
        <taxon>Methanobacteriaceae</taxon>
        <taxon>Methanobacterium</taxon>
    </lineage>
</organism>
<keyword evidence="1" id="KW-1133">Transmembrane helix</keyword>
<reference evidence="3" key="1">
    <citation type="submission" date="2014-08" db="EMBL/GenBank/DDBJ databases">
        <authorList>
            <person name="Wibberg D."/>
        </authorList>
    </citation>
    <scope>NUCLEOTIDE SEQUENCE</scope>
</reference>
<feature type="domain" description="NERD" evidence="2">
    <location>
        <begin position="83"/>
        <end position="192"/>
    </location>
</feature>
<dbReference type="PATRIC" id="fig|2162.9.peg.252"/>
<gene>
    <name evidence="3" type="ORF">DSM1535_0241</name>
</gene>
<accession>A0A090I4D7</accession>
<feature type="transmembrane region" description="Helical" evidence="1">
    <location>
        <begin position="46"/>
        <end position="70"/>
    </location>
</feature>
<dbReference type="AlphaFoldDB" id="A0A090I4D7"/>